<dbReference type="PANTHER" id="PTHR46066:SF2">
    <property type="entry name" value="CHITINASE DOMAIN-CONTAINING PROTEIN 1"/>
    <property type="match status" value="1"/>
</dbReference>
<dbReference type="SMART" id="SM00636">
    <property type="entry name" value="Glyco_18"/>
    <property type="match status" value="1"/>
</dbReference>
<dbReference type="InterPro" id="IPR011583">
    <property type="entry name" value="Chitinase_II/V-like_cat"/>
</dbReference>
<comment type="caution">
    <text evidence="5">The sequence shown here is derived from an EMBL/GenBank/DDBJ whole genome shotgun (WGS) entry which is preliminary data.</text>
</comment>
<evidence type="ECO:0000313" key="5">
    <source>
        <dbReference type="EMBL" id="TCJ03453.1"/>
    </source>
</evidence>
<dbReference type="CDD" id="cd00118">
    <property type="entry name" value="LysM"/>
    <property type="match status" value="2"/>
</dbReference>
<dbReference type="Proteomes" id="UP000293846">
    <property type="component" value="Unassembled WGS sequence"/>
</dbReference>
<dbReference type="GO" id="GO:0016798">
    <property type="term" value="F:hydrolase activity, acting on glycosyl bonds"/>
    <property type="evidence" value="ECO:0007669"/>
    <property type="project" value="UniProtKB-KW"/>
</dbReference>
<dbReference type="RefSeq" id="WP_131237450.1">
    <property type="nucleotide sequence ID" value="NZ_SJTH01000017.1"/>
</dbReference>
<feature type="domain" description="GH18" evidence="4">
    <location>
        <begin position="106"/>
        <end position="420"/>
    </location>
</feature>
<dbReference type="SUPFAM" id="SSF51445">
    <property type="entry name" value="(Trans)glycosidases"/>
    <property type="match status" value="1"/>
</dbReference>
<dbReference type="CDD" id="cd02874">
    <property type="entry name" value="GH18_CFLE_spore_hydrolase"/>
    <property type="match status" value="1"/>
</dbReference>
<protein>
    <submittedName>
        <fullName evidence="5">LysM peptidoglycan-binding domain-containing protein</fullName>
    </submittedName>
</protein>
<keyword evidence="2" id="KW-0326">Glycosidase</keyword>
<dbReference type="InterPro" id="IPR036779">
    <property type="entry name" value="LysM_dom_sf"/>
</dbReference>
<dbReference type="Pfam" id="PF00704">
    <property type="entry name" value="Glyco_hydro_18"/>
    <property type="match status" value="1"/>
</dbReference>
<dbReference type="GO" id="GO:0012505">
    <property type="term" value="C:endomembrane system"/>
    <property type="evidence" value="ECO:0007669"/>
    <property type="project" value="TreeGrafter"/>
</dbReference>
<reference evidence="5 6" key="1">
    <citation type="submission" date="2019-03" db="EMBL/GenBank/DDBJ databases">
        <authorList>
            <person name="Jensen L."/>
            <person name="Storgaard J."/>
            <person name="Sulaj E."/>
            <person name="Schramm A."/>
            <person name="Marshall I.P.G."/>
        </authorList>
    </citation>
    <scope>NUCLEOTIDE SEQUENCE [LARGE SCALE GENOMIC DNA]</scope>
    <source>
        <strain evidence="5 6">2017H2G3</strain>
    </source>
</reference>
<dbReference type="STRING" id="1742358.GCA_001439605_04400"/>
<dbReference type="PROSITE" id="PS51910">
    <property type="entry name" value="GH18_2"/>
    <property type="match status" value="1"/>
</dbReference>
<evidence type="ECO:0000313" key="6">
    <source>
        <dbReference type="Proteomes" id="UP000293846"/>
    </source>
</evidence>
<dbReference type="PROSITE" id="PS51782">
    <property type="entry name" value="LYSM"/>
    <property type="match status" value="2"/>
</dbReference>
<dbReference type="GO" id="GO:0008061">
    <property type="term" value="F:chitin binding"/>
    <property type="evidence" value="ECO:0007669"/>
    <property type="project" value="InterPro"/>
</dbReference>
<evidence type="ECO:0000256" key="1">
    <source>
        <dbReference type="ARBA" id="ARBA00022801"/>
    </source>
</evidence>
<evidence type="ECO:0000259" key="4">
    <source>
        <dbReference type="PROSITE" id="PS51910"/>
    </source>
</evidence>
<dbReference type="GO" id="GO:0070492">
    <property type="term" value="F:oligosaccharide binding"/>
    <property type="evidence" value="ECO:0007669"/>
    <property type="project" value="TreeGrafter"/>
</dbReference>
<dbReference type="SUPFAM" id="SSF54106">
    <property type="entry name" value="LysM domain"/>
    <property type="match status" value="2"/>
</dbReference>
<keyword evidence="6" id="KW-1185">Reference proteome</keyword>
<dbReference type="Gene3D" id="3.10.50.10">
    <property type="match status" value="1"/>
</dbReference>
<gene>
    <name evidence="5" type="ORF">E0Y62_14475</name>
</gene>
<proteinExistence type="predicted"/>
<dbReference type="InterPro" id="IPR018392">
    <property type="entry name" value="LysM"/>
</dbReference>
<dbReference type="OrthoDB" id="9769314at2"/>
<accession>A0A4R1AXX8</accession>
<sequence>MAVHVVKTGDSIWSIAQSYQVPISSIFEANQLNQTGTIIPGLALYIPNNSLPVRSQIVTQGDTISQLAAKFQTTINLIIMANPGINPYQLRIGQKLNIPSPLKLVMETLGFIVPYSPKSFLPVLNQIANNLTYLSIVSYSLTDEGFAYILLDDSELITESKRLNVIPLLMIRNFVNDEFSPELIGRVLENPRYRQNLINSLMSFILQKGYGGVSIDFEFIPPPRRLDFNLFLIELKGALGSLILHVNVHAKTEDIPTNRIIGAYDYEAIGRAADIVAVMTIDYGYPTGPPNPVSPLWWMEQVIRYATALINPQKLQMALPLYGYDWRLSDNKTSAHSLLGAQNLSISTGAVIYYNPQAATPSFTYWTGAEEHIVWFDDIRSFQEKYKLIDQYGLLGTTYWQLSLEFPQNWFFMDQNYIVT</sequence>
<dbReference type="InterPro" id="IPR017853">
    <property type="entry name" value="GH"/>
</dbReference>
<dbReference type="InterPro" id="IPR029070">
    <property type="entry name" value="Chitinase_insertion_sf"/>
</dbReference>
<feature type="domain" description="LysM" evidence="3">
    <location>
        <begin position="54"/>
        <end position="98"/>
    </location>
</feature>
<dbReference type="Gene3D" id="3.10.350.10">
    <property type="entry name" value="LysM domain"/>
    <property type="match status" value="2"/>
</dbReference>
<dbReference type="EMBL" id="SJTH01000017">
    <property type="protein sequence ID" value="TCJ03453.1"/>
    <property type="molecule type" value="Genomic_DNA"/>
</dbReference>
<dbReference type="InterPro" id="IPR041704">
    <property type="entry name" value="CFLE_GH18"/>
</dbReference>
<evidence type="ECO:0000256" key="2">
    <source>
        <dbReference type="ARBA" id="ARBA00023295"/>
    </source>
</evidence>
<dbReference type="InterPro" id="IPR001223">
    <property type="entry name" value="Glyco_hydro18_cat"/>
</dbReference>
<keyword evidence="1" id="KW-0378">Hydrolase</keyword>
<name>A0A4R1AXX8_9BACI</name>
<dbReference type="Gene3D" id="3.20.20.80">
    <property type="entry name" value="Glycosidases"/>
    <property type="match status" value="1"/>
</dbReference>
<evidence type="ECO:0000259" key="3">
    <source>
        <dbReference type="PROSITE" id="PS51782"/>
    </source>
</evidence>
<organism evidence="5 6">
    <name type="scientific">Cytobacillus praedii</name>
    <dbReference type="NCBI Taxonomy" id="1742358"/>
    <lineage>
        <taxon>Bacteria</taxon>
        <taxon>Bacillati</taxon>
        <taxon>Bacillota</taxon>
        <taxon>Bacilli</taxon>
        <taxon>Bacillales</taxon>
        <taxon>Bacillaceae</taxon>
        <taxon>Cytobacillus</taxon>
    </lineage>
</organism>
<dbReference type="GO" id="GO:0005975">
    <property type="term" value="P:carbohydrate metabolic process"/>
    <property type="evidence" value="ECO:0007669"/>
    <property type="project" value="InterPro"/>
</dbReference>
<dbReference type="PANTHER" id="PTHR46066">
    <property type="entry name" value="CHITINASE DOMAIN-CONTAINING PROTEIN 1 FAMILY MEMBER"/>
    <property type="match status" value="1"/>
</dbReference>
<dbReference type="AlphaFoldDB" id="A0A4R1AXX8"/>
<dbReference type="Pfam" id="PF01476">
    <property type="entry name" value="LysM"/>
    <property type="match status" value="2"/>
</dbReference>
<feature type="domain" description="LysM" evidence="3">
    <location>
        <begin position="2"/>
        <end position="46"/>
    </location>
</feature>
<dbReference type="SMART" id="SM00257">
    <property type="entry name" value="LysM"/>
    <property type="match status" value="2"/>
</dbReference>